<comment type="function">
    <text evidence="2">One of several proteins that assist in the late maturation steps of the functional core of the 30S ribosomal subunit. Helps release RbfA from mature subunits. May play a role in the assembly of ribosomal proteins into the subunit. Circularly permuted GTPase that catalyzes slow GTP hydrolysis, GTPase activity is stimulated by the 30S ribosomal subunit.</text>
</comment>
<dbReference type="InterPro" id="IPR004881">
    <property type="entry name" value="Ribosome_biogen_GTPase_RsgA"/>
</dbReference>
<feature type="binding site" evidence="2">
    <location>
        <position position="296"/>
    </location>
    <ligand>
        <name>Zn(2+)</name>
        <dbReference type="ChEBI" id="CHEBI:29105"/>
    </ligand>
</feature>
<dbReference type="GO" id="GO:0046872">
    <property type="term" value="F:metal ion binding"/>
    <property type="evidence" value="ECO:0007669"/>
    <property type="project" value="UniProtKB-KW"/>
</dbReference>
<dbReference type="PANTHER" id="PTHR32120:SF10">
    <property type="entry name" value="SMALL RIBOSOMAL SUBUNIT BIOGENESIS GTPASE RSGA"/>
    <property type="match status" value="1"/>
</dbReference>
<feature type="binding site" evidence="2">
    <location>
        <begin position="157"/>
        <end position="160"/>
    </location>
    <ligand>
        <name>GTP</name>
        <dbReference type="ChEBI" id="CHEBI:37565"/>
    </ligand>
</feature>
<dbReference type="EMBL" id="CADCUJ010000042">
    <property type="protein sequence ID" value="CAA9342480.1"/>
    <property type="molecule type" value="Genomic_DNA"/>
</dbReference>
<dbReference type="GO" id="GO:0005525">
    <property type="term" value="F:GTP binding"/>
    <property type="evidence" value="ECO:0007669"/>
    <property type="project" value="UniProtKB-UniRule"/>
</dbReference>
<evidence type="ECO:0000313" key="4">
    <source>
        <dbReference type="EMBL" id="CAA9342480.1"/>
    </source>
</evidence>
<dbReference type="PROSITE" id="PS50936">
    <property type="entry name" value="ENGC_GTPASE"/>
    <property type="match status" value="1"/>
</dbReference>
<dbReference type="SUPFAM" id="SSF52540">
    <property type="entry name" value="P-loop containing nucleoside triphosphate hydrolases"/>
    <property type="match status" value="1"/>
</dbReference>
<dbReference type="PANTHER" id="PTHR32120">
    <property type="entry name" value="SMALL RIBOSOMAL SUBUNIT BIOGENESIS GTPASE RSGA"/>
    <property type="match status" value="1"/>
</dbReference>
<proteinExistence type="inferred from homology"/>
<accession>A0A6J4LUL1</accession>
<keyword evidence="2" id="KW-0479">Metal-binding</keyword>
<feature type="binding site" evidence="2">
    <location>
        <begin position="209"/>
        <end position="217"/>
    </location>
    <ligand>
        <name>GTP</name>
        <dbReference type="ChEBI" id="CHEBI:37565"/>
    </ligand>
</feature>
<keyword evidence="2" id="KW-0699">rRNA-binding</keyword>
<dbReference type="GO" id="GO:0005737">
    <property type="term" value="C:cytoplasm"/>
    <property type="evidence" value="ECO:0007669"/>
    <property type="project" value="UniProtKB-SubCell"/>
</dbReference>
<dbReference type="InterPro" id="IPR010914">
    <property type="entry name" value="RsgA_GTPase_dom"/>
</dbReference>
<evidence type="ECO:0000256" key="1">
    <source>
        <dbReference type="ARBA" id="ARBA00022517"/>
    </source>
</evidence>
<dbReference type="Gene3D" id="3.40.50.300">
    <property type="entry name" value="P-loop containing nucleotide triphosphate hydrolases"/>
    <property type="match status" value="1"/>
</dbReference>
<evidence type="ECO:0000259" key="3">
    <source>
        <dbReference type="PROSITE" id="PS50936"/>
    </source>
</evidence>
<feature type="binding site" evidence="2">
    <location>
        <position position="294"/>
    </location>
    <ligand>
        <name>Zn(2+)</name>
        <dbReference type="ChEBI" id="CHEBI:29105"/>
    </ligand>
</feature>
<comment type="subunit">
    <text evidence="2">Monomer. Associates with 30S ribosomal subunit, binds 16S rRNA.</text>
</comment>
<feature type="binding site" evidence="2">
    <location>
        <position position="289"/>
    </location>
    <ligand>
        <name>Zn(2+)</name>
        <dbReference type="ChEBI" id="CHEBI:29105"/>
    </ligand>
</feature>
<keyword evidence="1 2" id="KW-0690">Ribosome biogenesis</keyword>
<keyword evidence="2" id="KW-0378">Hydrolase</keyword>
<dbReference type="AlphaFoldDB" id="A0A6J4LUL1"/>
<sequence length="358" mass="38025">MRRSPPQPYIPVVLETIGYRPEMAAWAAHEDTRIGRVTRVDRGVAGVLTEGGPVRSGFGCGVLSEMARDPIDMPCTGDFVVVRDWPDHRLTIERVLPRRTSVVRATAGEQSRGQVLCANIDLAAVVIALHPLPTMAKLERLLALAWDSGAQPVVVLTKADMVGDAPLVAQDVAAAAPAVEVVCTSTRTGLGIARLRELLASRNTMAMLGSSGHGKSSLTNALVGAQVLATRDIRDDGRGRHTSVRRELVVLPGGGAVIDTPGLRGVGLIDAGAGLVDAFSDISSLAAACRFTDCAHGGEPDCAVTAAIADGSLPLRRLESWQKLMREQAWMTTRKDARLRAARNKARSRLREGGTTRG</sequence>
<gene>
    <name evidence="2" type="primary">rsgA</name>
    <name evidence="4" type="ORF">AVDCRST_MAG72-922</name>
</gene>
<protein>
    <recommendedName>
        <fullName evidence="2">Small ribosomal subunit biogenesis GTPase RsgA</fullName>
        <ecNumber evidence="2">3.6.1.-</ecNumber>
    </recommendedName>
</protein>
<comment type="cofactor">
    <cofactor evidence="2">
        <name>Zn(2+)</name>
        <dbReference type="ChEBI" id="CHEBI:29105"/>
    </cofactor>
    <text evidence="2">Binds 1 zinc ion per subunit.</text>
</comment>
<dbReference type="InterPro" id="IPR027417">
    <property type="entry name" value="P-loop_NTPase"/>
</dbReference>
<keyword evidence="2" id="KW-0547">Nucleotide-binding</keyword>
<organism evidence="4">
    <name type="scientific">uncultured Nocardioidaceae bacterium</name>
    <dbReference type="NCBI Taxonomy" id="253824"/>
    <lineage>
        <taxon>Bacteria</taxon>
        <taxon>Bacillati</taxon>
        <taxon>Actinomycetota</taxon>
        <taxon>Actinomycetes</taxon>
        <taxon>Propionibacteriales</taxon>
        <taxon>Nocardioidaceae</taxon>
        <taxon>environmental samples</taxon>
    </lineage>
</organism>
<comment type="subcellular location">
    <subcellularLocation>
        <location evidence="2">Cytoplasm</location>
    </subcellularLocation>
</comment>
<name>A0A6J4LUL1_9ACTN</name>
<reference evidence="4" key="1">
    <citation type="submission" date="2020-02" db="EMBL/GenBank/DDBJ databases">
        <authorList>
            <person name="Meier V. D."/>
        </authorList>
    </citation>
    <scope>NUCLEOTIDE SEQUENCE</scope>
    <source>
        <strain evidence="4">AVDCRST_MAG72</strain>
    </source>
</reference>
<dbReference type="GO" id="GO:0003924">
    <property type="term" value="F:GTPase activity"/>
    <property type="evidence" value="ECO:0007669"/>
    <property type="project" value="UniProtKB-UniRule"/>
</dbReference>
<dbReference type="HAMAP" id="MF_01820">
    <property type="entry name" value="GTPase_RsgA"/>
    <property type="match status" value="1"/>
</dbReference>
<dbReference type="GO" id="GO:0019843">
    <property type="term" value="F:rRNA binding"/>
    <property type="evidence" value="ECO:0007669"/>
    <property type="project" value="UniProtKB-KW"/>
</dbReference>
<keyword evidence="2" id="KW-0694">RNA-binding</keyword>
<dbReference type="GO" id="GO:0042274">
    <property type="term" value="P:ribosomal small subunit biogenesis"/>
    <property type="evidence" value="ECO:0007669"/>
    <property type="project" value="UniProtKB-UniRule"/>
</dbReference>
<comment type="similarity">
    <text evidence="2">Belongs to the TRAFAC class YlqF/YawG GTPase family. RsgA subfamily.</text>
</comment>
<feature type="domain" description="EngC GTPase" evidence="3">
    <location>
        <begin position="118"/>
        <end position="264"/>
    </location>
</feature>
<keyword evidence="2" id="KW-0862">Zinc</keyword>
<dbReference type="EC" id="3.6.1.-" evidence="2"/>
<dbReference type="NCBIfam" id="TIGR00157">
    <property type="entry name" value="ribosome small subunit-dependent GTPase A"/>
    <property type="match status" value="1"/>
</dbReference>
<dbReference type="CDD" id="cd01854">
    <property type="entry name" value="YjeQ_EngC"/>
    <property type="match status" value="1"/>
</dbReference>
<feature type="binding site" evidence="2">
    <location>
        <position position="302"/>
    </location>
    <ligand>
        <name>Zn(2+)</name>
        <dbReference type="ChEBI" id="CHEBI:29105"/>
    </ligand>
</feature>
<keyword evidence="2" id="KW-0963">Cytoplasm</keyword>
<keyword evidence="2" id="KW-0342">GTP-binding</keyword>
<dbReference type="Pfam" id="PF03193">
    <property type="entry name" value="RsgA_GTPase"/>
    <property type="match status" value="1"/>
</dbReference>
<dbReference type="Gene3D" id="1.10.40.50">
    <property type="entry name" value="Probable gtpase engc, domain 3"/>
    <property type="match status" value="1"/>
</dbReference>
<evidence type="ECO:0000256" key="2">
    <source>
        <dbReference type="HAMAP-Rule" id="MF_01820"/>
    </source>
</evidence>